<dbReference type="SUPFAM" id="SSF52402">
    <property type="entry name" value="Adenine nucleotide alpha hydrolases-like"/>
    <property type="match status" value="1"/>
</dbReference>
<comment type="subcellular location">
    <subcellularLocation>
        <location evidence="2">Cytoplasm</location>
    </subcellularLocation>
</comment>
<dbReference type="Proteomes" id="UP000190409">
    <property type="component" value="Unassembled WGS sequence"/>
</dbReference>
<dbReference type="InterPro" id="IPR006016">
    <property type="entry name" value="UspA"/>
</dbReference>
<comment type="caution">
    <text evidence="4">The sequence shown here is derived from an EMBL/GenBank/DDBJ whole genome shotgun (WGS) entry which is preliminary data.</text>
</comment>
<dbReference type="Gene3D" id="3.40.50.620">
    <property type="entry name" value="HUPs"/>
    <property type="match status" value="1"/>
</dbReference>
<keyword evidence="2" id="KW-0963">Cytoplasm</keyword>
<evidence type="ECO:0000313" key="5">
    <source>
        <dbReference type="Proteomes" id="UP000190409"/>
    </source>
</evidence>
<evidence type="ECO:0000259" key="3">
    <source>
        <dbReference type="Pfam" id="PF00582"/>
    </source>
</evidence>
<name>A0A1S8KLU0_9LACT</name>
<dbReference type="InterPro" id="IPR006015">
    <property type="entry name" value="Universal_stress_UspA"/>
</dbReference>
<dbReference type="PANTHER" id="PTHR46268:SF6">
    <property type="entry name" value="UNIVERSAL STRESS PROTEIN UP12"/>
    <property type="match status" value="1"/>
</dbReference>
<gene>
    <name evidence="4" type="ORF">BWX42_02010</name>
</gene>
<organism evidence="4 5">
    <name type="scientific">Dolosigranulum pigrum</name>
    <dbReference type="NCBI Taxonomy" id="29394"/>
    <lineage>
        <taxon>Bacteria</taxon>
        <taxon>Bacillati</taxon>
        <taxon>Bacillota</taxon>
        <taxon>Bacilli</taxon>
        <taxon>Lactobacillales</taxon>
        <taxon>Carnobacteriaceae</taxon>
        <taxon>Dolosigranulum</taxon>
    </lineage>
</organism>
<dbReference type="AlphaFoldDB" id="A0A1S8KLU0"/>
<dbReference type="PANTHER" id="PTHR46268">
    <property type="entry name" value="STRESS RESPONSE PROTEIN NHAX"/>
    <property type="match status" value="1"/>
</dbReference>
<evidence type="ECO:0000313" key="4">
    <source>
        <dbReference type="EMBL" id="OOL80718.1"/>
    </source>
</evidence>
<reference evidence="4 5" key="1">
    <citation type="submission" date="2017-01" db="EMBL/GenBank/DDBJ databases">
        <title>Complete Genome Sequence of Dolosigranulum pigrum isolated from a Patient with interstitial lung disease.</title>
        <authorList>
            <person name="Mukhopadhyay R."/>
            <person name="Joaquin J."/>
            <person name="Hogue R."/>
            <person name="Fitzgerald S."/>
            <person name="Jospin G."/>
            <person name="Eisen J.A."/>
            <person name="Chaturvedi V."/>
        </authorList>
    </citation>
    <scope>NUCLEOTIDE SEQUENCE [LARGE SCALE GENOMIC DNA]</scope>
    <source>
        <strain evidence="4 5">15S00348</strain>
    </source>
</reference>
<accession>A0A1S8KLU0</accession>
<dbReference type="PIRSF" id="PIRSF006276">
    <property type="entry name" value="UspA"/>
    <property type="match status" value="1"/>
</dbReference>
<sequence length="155" mass="17076">MLQEYQRILVAVDGSESANRALRKAVAVAKRNDATLFITHVIDTRAFQPYEAFDASVSKSAKSEANSTLNACKLYAENHGLNDVHLLLEHGSPKKLIARDLPNDYDIDLIMLGATGLNTVERFFIGSVSENVVRSALCDVLVVRTDAENNYEIGH</sequence>
<feature type="domain" description="UspA" evidence="3">
    <location>
        <begin position="5"/>
        <end position="144"/>
    </location>
</feature>
<proteinExistence type="inferred from homology"/>
<evidence type="ECO:0000256" key="2">
    <source>
        <dbReference type="PIRNR" id="PIRNR006276"/>
    </source>
</evidence>
<dbReference type="PRINTS" id="PR01438">
    <property type="entry name" value="UNVRSLSTRESS"/>
</dbReference>
<dbReference type="RefSeq" id="WP_077862252.1">
    <property type="nucleotide sequence ID" value="NZ_CP040414.1"/>
</dbReference>
<comment type="similarity">
    <text evidence="1 2">Belongs to the universal stress protein A family.</text>
</comment>
<dbReference type="GO" id="GO:0005737">
    <property type="term" value="C:cytoplasm"/>
    <property type="evidence" value="ECO:0007669"/>
    <property type="project" value="UniProtKB-SubCell"/>
</dbReference>
<dbReference type="InterPro" id="IPR014729">
    <property type="entry name" value="Rossmann-like_a/b/a_fold"/>
</dbReference>
<dbReference type="EMBL" id="MUYF01000003">
    <property type="protein sequence ID" value="OOL80718.1"/>
    <property type="molecule type" value="Genomic_DNA"/>
</dbReference>
<protein>
    <recommendedName>
        <fullName evidence="2">Universal stress protein</fullName>
    </recommendedName>
</protein>
<dbReference type="Pfam" id="PF00582">
    <property type="entry name" value="Usp"/>
    <property type="match status" value="1"/>
</dbReference>
<evidence type="ECO:0000256" key="1">
    <source>
        <dbReference type="ARBA" id="ARBA00008791"/>
    </source>
</evidence>
<dbReference type="CDD" id="cd00293">
    <property type="entry name" value="USP-like"/>
    <property type="match status" value="1"/>
</dbReference>